<gene>
    <name evidence="3" type="primary">iolI_3</name>
    <name evidence="3" type="ORF">HG66A1_63390</name>
</gene>
<dbReference type="SUPFAM" id="SSF51658">
    <property type="entry name" value="Xylose isomerase-like"/>
    <property type="match status" value="1"/>
</dbReference>
<keyword evidence="4" id="KW-1185">Reference proteome</keyword>
<dbReference type="OrthoDB" id="9814946at2"/>
<dbReference type="Pfam" id="PF01261">
    <property type="entry name" value="AP_endonuc_2"/>
    <property type="match status" value="1"/>
</dbReference>
<keyword evidence="1" id="KW-0732">Signal</keyword>
<proteinExistence type="predicted"/>
<keyword evidence="3" id="KW-0413">Isomerase</keyword>
<dbReference type="InterPro" id="IPR036237">
    <property type="entry name" value="Xyl_isomerase-like_sf"/>
</dbReference>
<dbReference type="PROSITE" id="PS51318">
    <property type="entry name" value="TAT"/>
    <property type="match status" value="1"/>
</dbReference>
<dbReference type="AlphaFoldDB" id="A0A517PYP9"/>
<sequence precursor="true">MQTNLNRREMLAATGGLLAAGLTSTPALAGKTERQRSAAEPFAYCFNTSTVRGQKLGIVEQINLTSTAGYDAIEPWLRDIDQYVKEGGSLKDLRKRIEDAGLTVESAIGFAQWIVDDDAQRKAGLEQAKRDMDTLQQIGGIRMAAPPVGATKQSDLDLFAAAKRYRALLELGDQMQVVPQVEVWGFSESLSRLGESMFVAIESGHPKACLLPDVYHIYKGGSDFAGLGLLSGSAIQVFHVNDYPAVPPRETINDAHRVYPGDGVAPLTNIFRMIHQAGFRGVLSLELFNREYWEQDPLEVAKTGLRKTREAVLKAQLDQLPKAE</sequence>
<evidence type="ECO:0000313" key="4">
    <source>
        <dbReference type="Proteomes" id="UP000320421"/>
    </source>
</evidence>
<protein>
    <submittedName>
        <fullName evidence="3">Inosose isomerase</fullName>
        <ecNumber evidence="3">5.3.99.-</ecNumber>
    </submittedName>
</protein>
<evidence type="ECO:0000313" key="3">
    <source>
        <dbReference type="EMBL" id="QDT24505.1"/>
    </source>
</evidence>
<dbReference type="RefSeq" id="WP_145193245.1">
    <property type="nucleotide sequence ID" value="NZ_CP036266.1"/>
</dbReference>
<dbReference type="PANTHER" id="PTHR12110:SF48">
    <property type="entry name" value="BLL3656 PROTEIN"/>
    <property type="match status" value="1"/>
</dbReference>
<evidence type="ECO:0000259" key="2">
    <source>
        <dbReference type="Pfam" id="PF01261"/>
    </source>
</evidence>
<dbReference type="EMBL" id="CP036266">
    <property type="protein sequence ID" value="QDT24505.1"/>
    <property type="molecule type" value="Genomic_DNA"/>
</dbReference>
<dbReference type="Proteomes" id="UP000320421">
    <property type="component" value="Chromosome"/>
</dbReference>
<dbReference type="InterPro" id="IPR006311">
    <property type="entry name" value="TAT_signal"/>
</dbReference>
<dbReference type="Gene3D" id="3.20.20.150">
    <property type="entry name" value="Divalent-metal-dependent TIM barrel enzymes"/>
    <property type="match status" value="1"/>
</dbReference>
<reference evidence="3 4" key="1">
    <citation type="submission" date="2019-02" db="EMBL/GenBank/DDBJ databases">
        <title>Deep-cultivation of Planctomycetes and their phenomic and genomic characterization uncovers novel biology.</title>
        <authorList>
            <person name="Wiegand S."/>
            <person name="Jogler M."/>
            <person name="Boedeker C."/>
            <person name="Pinto D."/>
            <person name="Vollmers J."/>
            <person name="Rivas-Marin E."/>
            <person name="Kohn T."/>
            <person name="Peeters S.H."/>
            <person name="Heuer A."/>
            <person name="Rast P."/>
            <person name="Oberbeckmann S."/>
            <person name="Bunk B."/>
            <person name="Jeske O."/>
            <person name="Meyerdierks A."/>
            <person name="Storesund J.E."/>
            <person name="Kallscheuer N."/>
            <person name="Luecker S."/>
            <person name="Lage O.M."/>
            <person name="Pohl T."/>
            <person name="Merkel B.J."/>
            <person name="Hornburger P."/>
            <person name="Mueller R.-W."/>
            <person name="Bruemmer F."/>
            <person name="Labrenz M."/>
            <person name="Spormann A.M."/>
            <person name="Op den Camp H."/>
            <person name="Overmann J."/>
            <person name="Amann R."/>
            <person name="Jetten M.S.M."/>
            <person name="Mascher T."/>
            <person name="Medema M.H."/>
            <person name="Devos D.P."/>
            <person name="Kaster A.-K."/>
            <person name="Ovreas L."/>
            <person name="Rohde M."/>
            <person name="Galperin M.Y."/>
            <person name="Jogler C."/>
        </authorList>
    </citation>
    <scope>NUCLEOTIDE SEQUENCE [LARGE SCALE GENOMIC DNA]</scope>
    <source>
        <strain evidence="3 4">HG66A1</strain>
    </source>
</reference>
<feature type="chain" id="PRO_5021909113" evidence="1">
    <location>
        <begin position="30"/>
        <end position="324"/>
    </location>
</feature>
<feature type="domain" description="Xylose isomerase-like TIM barrel" evidence="2">
    <location>
        <begin position="64"/>
        <end position="309"/>
    </location>
</feature>
<accession>A0A517PYP9</accession>
<name>A0A517PYP9_9PLAN</name>
<dbReference type="InterPro" id="IPR050312">
    <property type="entry name" value="IolE/XylAMocC-like"/>
</dbReference>
<dbReference type="EC" id="5.3.99.-" evidence="3"/>
<organism evidence="3 4">
    <name type="scientific">Gimesia chilikensis</name>
    <dbReference type="NCBI Taxonomy" id="2605989"/>
    <lineage>
        <taxon>Bacteria</taxon>
        <taxon>Pseudomonadati</taxon>
        <taxon>Planctomycetota</taxon>
        <taxon>Planctomycetia</taxon>
        <taxon>Planctomycetales</taxon>
        <taxon>Planctomycetaceae</taxon>
        <taxon>Gimesia</taxon>
    </lineage>
</organism>
<dbReference type="GO" id="GO:0016853">
    <property type="term" value="F:isomerase activity"/>
    <property type="evidence" value="ECO:0007669"/>
    <property type="project" value="UniProtKB-KW"/>
</dbReference>
<evidence type="ECO:0000256" key="1">
    <source>
        <dbReference type="SAM" id="SignalP"/>
    </source>
</evidence>
<dbReference type="InterPro" id="IPR013022">
    <property type="entry name" value="Xyl_isomerase-like_TIM-brl"/>
</dbReference>
<feature type="signal peptide" evidence="1">
    <location>
        <begin position="1"/>
        <end position="29"/>
    </location>
</feature>
<dbReference type="PANTHER" id="PTHR12110">
    <property type="entry name" value="HYDROXYPYRUVATE ISOMERASE"/>
    <property type="match status" value="1"/>
</dbReference>